<comment type="similarity">
    <text evidence="2">Belongs to the bacterial solute-binding protein 2 family.</text>
</comment>
<reference evidence="6 7" key="1">
    <citation type="submission" date="2016-12" db="EMBL/GenBank/DDBJ databases">
        <title>Genomic comparison of strains in the 'Actinomyces naeslundii' group.</title>
        <authorList>
            <person name="Mughal S.R."/>
            <person name="Do T."/>
            <person name="Gilbert S.C."/>
            <person name="Witherden E.A."/>
            <person name="Didelot X."/>
            <person name="Beighton D."/>
        </authorList>
    </citation>
    <scope>NUCLEOTIDE SEQUENCE [LARGE SCALE GENOMIC DNA]</scope>
    <source>
        <strain evidence="6 7">S24V</strain>
    </source>
</reference>
<evidence type="ECO:0000256" key="1">
    <source>
        <dbReference type="ARBA" id="ARBA00004196"/>
    </source>
</evidence>
<dbReference type="AlphaFoldDB" id="A0A1Q8VLD0"/>
<feature type="signal peptide" evidence="4">
    <location>
        <begin position="1"/>
        <end position="22"/>
    </location>
</feature>
<dbReference type="GO" id="GO:0030246">
    <property type="term" value="F:carbohydrate binding"/>
    <property type="evidence" value="ECO:0007669"/>
    <property type="project" value="UniProtKB-ARBA"/>
</dbReference>
<dbReference type="PANTHER" id="PTHR46847">
    <property type="entry name" value="D-ALLOSE-BINDING PERIPLASMIC PROTEIN-RELATED"/>
    <property type="match status" value="1"/>
</dbReference>
<evidence type="ECO:0000313" key="6">
    <source>
        <dbReference type="EMBL" id="OLO48888.1"/>
    </source>
</evidence>
<feature type="chain" id="PRO_5012706027" evidence="4">
    <location>
        <begin position="23"/>
        <end position="309"/>
    </location>
</feature>
<dbReference type="InterPro" id="IPR025997">
    <property type="entry name" value="SBP_2_dom"/>
</dbReference>
<proteinExistence type="inferred from homology"/>
<evidence type="ECO:0000256" key="3">
    <source>
        <dbReference type="ARBA" id="ARBA00022729"/>
    </source>
</evidence>
<dbReference type="SUPFAM" id="SSF53822">
    <property type="entry name" value="Periplasmic binding protein-like I"/>
    <property type="match status" value="1"/>
</dbReference>
<dbReference type="PROSITE" id="PS51257">
    <property type="entry name" value="PROKAR_LIPOPROTEIN"/>
    <property type="match status" value="1"/>
</dbReference>
<protein>
    <submittedName>
        <fullName evidence="6">LacI family transcriptional regulator</fullName>
    </submittedName>
</protein>
<gene>
    <name evidence="6" type="ORF">BKH30_11015</name>
</gene>
<feature type="domain" description="Periplasmic binding protein" evidence="5">
    <location>
        <begin position="31"/>
        <end position="285"/>
    </location>
</feature>
<evidence type="ECO:0000313" key="7">
    <source>
        <dbReference type="Proteomes" id="UP000186855"/>
    </source>
</evidence>
<name>A0A1Q8VLD0_9ACTO</name>
<dbReference type="Gene3D" id="3.40.50.2300">
    <property type="match status" value="2"/>
</dbReference>
<organism evidence="6 7">
    <name type="scientific">Actinomyces oris</name>
    <dbReference type="NCBI Taxonomy" id="544580"/>
    <lineage>
        <taxon>Bacteria</taxon>
        <taxon>Bacillati</taxon>
        <taxon>Actinomycetota</taxon>
        <taxon>Actinomycetes</taxon>
        <taxon>Actinomycetales</taxon>
        <taxon>Actinomycetaceae</taxon>
        <taxon>Actinomyces</taxon>
    </lineage>
</organism>
<dbReference type="CDD" id="cd01536">
    <property type="entry name" value="PBP1_ABC_sugar_binding-like"/>
    <property type="match status" value="1"/>
</dbReference>
<dbReference type="InterPro" id="IPR028082">
    <property type="entry name" value="Peripla_BP_I"/>
</dbReference>
<keyword evidence="3 4" id="KW-0732">Signal</keyword>
<sequence length="309" mass="32038">MKKVLATLCSMILAGVMLSACANNSSGKVRIALIMSHMSNSFTTTLANSAKEQGAAAGVSVTVFDGKKDASNQLNQIESAVSQGYKGIIVEPVSQEGVAPGLKAAKEADIPIITVAQKAKQQERASSFVGGDDTAAGKLEMEQAISAMGGKGTVAVLYGPMGSDGQVLRKTGYDEVLKSHPDVTLAFQQTANWDTAEALKVTENWLSTGKTINAIVAQNDSMAIGAQKAIDNAGKSQEIAVYGVDATDDGLNSIKSGGIDGTVSQDTAGMGRMAVDTVVSLINGKSVEKVNYTKATWITKENADSVVVK</sequence>
<dbReference type="EMBL" id="MSKI01000144">
    <property type="protein sequence ID" value="OLO48888.1"/>
    <property type="molecule type" value="Genomic_DNA"/>
</dbReference>
<accession>A0A1Q8VLD0</accession>
<dbReference type="PANTHER" id="PTHR46847:SF1">
    <property type="entry name" value="D-ALLOSE-BINDING PERIPLASMIC PROTEIN-RELATED"/>
    <property type="match status" value="1"/>
</dbReference>
<comment type="caution">
    <text evidence="6">The sequence shown here is derived from an EMBL/GenBank/DDBJ whole genome shotgun (WGS) entry which is preliminary data.</text>
</comment>
<dbReference type="Pfam" id="PF13407">
    <property type="entry name" value="Peripla_BP_4"/>
    <property type="match status" value="1"/>
</dbReference>
<comment type="subcellular location">
    <subcellularLocation>
        <location evidence="1">Cell envelope</location>
    </subcellularLocation>
</comment>
<dbReference type="Proteomes" id="UP000186855">
    <property type="component" value="Unassembled WGS sequence"/>
</dbReference>
<evidence type="ECO:0000256" key="4">
    <source>
        <dbReference type="SAM" id="SignalP"/>
    </source>
</evidence>
<evidence type="ECO:0000259" key="5">
    <source>
        <dbReference type="Pfam" id="PF13407"/>
    </source>
</evidence>
<evidence type="ECO:0000256" key="2">
    <source>
        <dbReference type="ARBA" id="ARBA00007639"/>
    </source>
</evidence>
<dbReference type="GO" id="GO:0030313">
    <property type="term" value="C:cell envelope"/>
    <property type="evidence" value="ECO:0007669"/>
    <property type="project" value="UniProtKB-SubCell"/>
</dbReference>